<evidence type="ECO:0000313" key="1">
    <source>
        <dbReference type="EMBL" id="MBN9669419.1"/>
    </source>
</evidence>
<dbReference type="AlphaFoldDB" id="A0A939J392"/>
<evidence type="ECO:0000313" key="2">
    <source>
        <dbReference type="Proteomes" id="UP000664096"/>
    </source>
</evidence>
<comment type="caution">
    <text evidence="1">The sequence shown here is derived from an EMBL/GenBank/DDBJ whole genome shotgun (WGS) entry which is preliminary data.</text>
</comment>
<dbReference type="EMBL" id="JAEKJZ010000001">
    <property type="protein sequence ID" value="MBN9669419.1"/>
    <property type="molecule type" value="Genomic_DNA"/>
</dbReference>
<accession>A0A939J392</accession>
<gene>
    <name evidence="1" type="ORF">JF539_03645</name>
</gene>
<sequence>MTSIPQRFAGFRSAASVLDDATLTDGQKRAALLSWRAALQRGVPDAGNGRAKQARMLHEIEDALQELAGRRQASS</sequence>
<organism evidence="1 2">
    <name type="scientific">Roseibium aggregatum</name>
    <dbReference type="NCBI Taxonomy" id="187304"/>
    <lineage>
        <taxon>Bacteria</taxon>
        <taxon>Pseudomonadati</taxon>
        <taxon>Pseudomonadota</taxon>
        <taxon>Alphaproteobacteria</taxon>
        <taxon>Hyphomicrobiales</taxon>
        <taxon>Stappiaceae</taxon>
        <taxon>Roseibium</taxon>
    </lineage>
</organism>
<proteinExistence type="predicted"/>
<name>A0A939J392_9HYPH</name>
<dbReference type="Proteomes" id="UP000664096">
    <property type="component" value="Unassembled WGS sequence"/>
</dbReference>
<reference evidence="1" key="1">
    <citation type="submission" date="2020-12" db="EMBL/GenBank/DDBJ databases">
        <title>Oil enriched cultivation method for isolating marine PHA-producing bacteria.</title>
        <authorList>
            <person name="Zheng W."/>
            <person name="Yu S."/>
            <person name="Huang Y."/>
        </authorList>
    </citation>
    <scope>NUCLEOTIDE SEQUENCE</scope>
    <source>
        <strain evidence="1">SY-2-12</strain>
    </source>
</reference>
<protein>
    <submittedName>
        <fullName evidence="1">Uncharacterized protein</fullName>
    </submittedName>
</protein>
<dbReference type="RefSeq" id="WP_207138984.1">
    <property type="nucleotide sequence ID" value="NZ_JAEKJZ010000001.1"/>
</dbReference>